<proteinExistence type="predicted"/>
<evidence type="ECO:0000313" key="3">
    <source>
        <dbReference type="EMBL" id="GBR72382.1"/>
    </source>
</evidence>
<organism evidence="3 4">
    <name type="scientific">Candidatus Termititenax spirochaetophilus</name>
    <dbReference type="NCBI Taxonomy" id="2218522"/>
    <lineage>
        <taxon>Bacteria</taxon>
        <taxon>Bacillati</taxon>
        <taxon>Candidatus Margulisiibacteriota</taxon>
        <taxon>Candidatus Termititenacia</taxon>
        <taxon>Candidatus Termititenacales</taxon>
        <taxon>Candidatus Termititenacaceae</taxon>
        <taxon>Candidatus Termititenax</taxon>
    </lineage>
</organism>
<evidence type="ECO:0000313" key="4">
    <source>
        <dbReference type="Proteomes" id="UP000276170"/>
    </source>
</evidence>
<keyword evidence="1" id="KW-0378">Hydrolase</keyword>
<dbReference type="SUPFAM" id="SSF53187">
    <property type="entry name" value="Zn-dependent exopeptidases"/>
    <property type="match status" value="1"/>
</dbReference>
<dbReference type="SMART" id="SM00646">
    <property type="entry name" value="Ami_3"/>
    <property type="match status" value="1"/>
</dbReference>
<dbReference type="PANTHER" id="PTHR30404">
    <property type="entry name" value="N-ACETYLMURAMOYL-L-ALANINE AMIDASE"/>
    <property type="match status" value="1"/>
</dbReference>
<comment type="caution">
    <text evidence="3">The sequence shown here is derived from an EMBL/GenBank/DDBJ whole genome shotgun (WGS) entry which is preliminary data.</text>
</comment>
<dbReference type="GO" id="GO:0008745">
    <property type="term" value="F:N-acetylmuramoyl-L-alanine amidase activity"/>
    <property type="evidence" value="ECO:0007669"/>
    <property type="project" value="InterPro"/>
</dbReference>
<dbReference type="GO" id="GO:0030288">
    <property type="term" value="C:outer membrane-bounded periplasmic space"/>
    <property type="evidence" value="ECO:0007669"/>
    <property type="project" value="TreeGrafter"/>
</dbReference>
<dbReference type="PANTHER" id="PTHR30404:SF0">
    <property type="entry name" value="N-ACETYLMURAMOYL-L-ALANINE AMIDASE AMIC"/>
    <property type="match status" value="1"/>
</dbReference>
<dbReference type="Gene3D" id="2.60.40.3500">
    <property type="match status" value="1"/>
</dbReference>
<dbReference type="InterPro" id="IPR021731">
    <property type="entry name" value="AMIN_dom"/>
</dbReference>
<dbReference type="CDD" id="cd02696">
    <property type="entry name" value="MurNAc-LAA"/>
    <property type="match status" value="1"/>
</dbReference>
<dbReference type="Proteomes" id="UP000276170">
    <property type="component" value="Unassembled WGS sequence"/>
</dbReference>
<dbReference type="Gene3D" id="3.40.630.40">
    <property type="entry name" value="Zn-dependent exopeptidases"/>
    <property type="match status" value="1"/>
</dbReference>
<sequence length="514" mass="56540">MKIFLLLFLLFQTLGAEVVIQELYSEDGILPLRELEKIQPVDNSPPPAPAVLPEAASAITVPVQILVIPPSGHDALWLPEKYLAARNTSIDVIISGVTYNVALRSSADILYVDFNSVFSKLGCTLQKGKDGIILTDNNKRSFNFNANGIIYGDGVEEKYPRFQGGDTFLPLVQTLRLIGYAAYCTQEKIYINPRIYEIGYKNSGVLIRANAKLQPGVLKQLDNPPRALIDMPYSAYDVSINILRVNDQHVSTVRAAQFDKGVVRIVMDLQNEHDRPVLSYTDGGRTMVLAFTQTKTDADTVHMPPTPALPPKTAVVPTPAVNTASAAQTVNYLKGLKVAVIAGHGGSDPGAPSKQGYVEKEITLEIAKRLRDALRAKGAVVFLNREEDKGMSLNDQAAFANNSKADVLISVHLNSFVNESTNGAESFYYKPIDFDLAKAVHEEIIKSTGQKNRGLRKAQLHNLNHTTMPGVLIEPLFMSNPKEAKLMKSPEFQQKIVQGIINGLEKYEQNKKSK</sequence>
<evidence type="ECO:0000259" key="2">
    <source>
        <dbReference type="SMART" id="SM00646"/>
    </source>
</evidence>
<dbReference type="InterPro" id="IPR002508">
    <property type="entry name" value="MurNAc-LAA_cat"/>
</dbReference>
<feature type="domain" description="MurNAc-LAA" evidence="2">
    <location>
        <begin position="397"/>
        <end position="505"/>
    </location>
</feature>
<accession>A0A388T8B5</accession>
<dbReference type="InterPro" id="IPR050695">
    <property type="entry name" value="N-acetylmuramoyl_amidase_3"/>
</dbReference>
<keyword evidence="4" id="KW-1185">Reference proteome</keyword>
<dbReference type="EMBL" id="BGZM01000009">
    <property type="protein sequence ID" value="GBR72382.1"/>
    <property type="molecule type" value="Genomic_DNA"/>
</dbReference>
<reference evidence="3 4" key="1">
    <citation type="journal article" date="2019" name="ISME J.">
        <title>Genome analyses of uncultured TG2/ZB3 bacteria in 'Margulisbacteria' specifically attached to ectosymbiotic spirochetes of protists in the termite gut.</title>
        <authorList>
            <person name="Utami Y.D."/>
            <person name="Kuwahara H."/>
            <person name="Igai K."/>
            <person name="Murakami T."/>
            <person name="Sugaya K."/>
            <person name="Morikawa T."/>
            <person name="Nagura Y."/>
            <person name="Yuki M."/>
            <person name="Deevong P."/>
            <person name="Inoue T."/>
            <person name="Kihara K."/>
            <person name="Lo N."/>
            <person name="Yamada A."/>
            <person name="Ohkuma M."/>
            <person name="Hongoh Y."/>
        </authorList>
    </citation>
    <scope>NUCLEOTIDE SEQUENCE [LARGE SCALE GENOMIC DNA]</scope>
    <source>
        <strain evidence="3">HsPyr-01</strain>
    </source>
</reference>
<dbReference type="Pfam" id="PF01520">
    <property type="entry name" value="Amidase_3"/>
    <property type="match status" value="1"/>
</dbReference>
<evidence type="ECO:0000256" key="1">
    <source>
        <dbReference type="ARBA" id="ARBA00022801"/>
    </source>
</evidence>
<dbReference type="GO" id="GO:0009253">
    <property type="term" value="P:peptidoglycan catabolic process"/>
    <property type="evidence" value="ECO:0007669"/>
    <property type="project" value="InterPro"/>
</dbReference>
<name>A0A388T8B5_9BACT</name>
<protein>
    <recommendedName>
        <fullName evidence="2">MurNAc-LAA domain-containing protein</fullName>
    </recommendedName>
</protein>
<gene>
    <name evidence="3" type="ORF">HP1_086</name>
</gene>
<dbReference type="AlphaFoldDB" id="A0A388T8B5"/>
<dbReference type="Pfam" id="PF11741">
    <property type="entry name" value="AMIN"/>
    <property type="match status" value="1"/>
</dbReference>